<reference evidence="3" key="2">
    <citation type="journal article" date="2008" name="Genome Biol.">
        <title>Improved genome assembly and evidence-based global gene model set for the chordate Ciona intestinalis: new insight into intron and operon populations.</title>
        <authorList>
            <person name="Satou Y."/>
            <person name="Mineta K."/>
            <person name="Ogasawara M."/>
            <person name="Sasakura Y."/>
            <person name="Shoguchi E."/>
            <person name="Ueno K."/>
            <person name="Yamada L."/>
            <person name="Matsumoto J."/>
            <person name="Wasserscheid J."/>
            <person name="Dewar K."/>
            <person name="Wiley G.B."/>
            <person name="Macmil S.L."/>
            <person name="Roe B.A."/>
            <person name="Zeller R.W."/>
            <person name="Hastings K.E."/>
            <person name="Lemaire P."/>
            <person name="Lindquist E."/>
            <person name="Endo T."/>
            <person name="Hotta K."/>
            <person name="Inaba K."/>
        </authorList>
    </citation>
    <scope>NUCLEOTIDE SEQUENCE [LARGE SCALE GENOMIC DNA]</scope>
    <source>
        <strain evidence="3">wild type</strain>
    </source>
</reference>
<accession>H2XZD2</accession>
<dbReference type="AlphaFoldDB" id="H2XZD2"/>
<organism evidence="3 4">
    <name type="scientific">Ciona intestinalis</name>
    <name type="common">Transparent sea squirt</name>
    <name type="synonym">Ascidia intestinalis</name>
    <dbReference type="NCBI Taxonomy" id="7719"/>
    <lineage>
        <taxon>Eukaryota</taxon>
        <taxon>Metazoa</taxon>
        <taxon>Chordata</taxon>
        <taxon>Tunicata</taxon>
        <taxon>Ascidiacea</taxon>
        <taxon>Phlebobranchia</taxon>
        <taxon>Cionidae</taxon>
        <taxon>Ciona</taxon>
    </lineage>
</organism>
<evidence type="ECO:0000313" key="4">
    <source>
        <dbReference type="Proteomes" id="UP000008144"/>
    </source>
</evidence>
<keyword evidence="4" id="KW-1185">Reference proteome</keyword>
<reference evidence="4" key="1">
    <citation type="journal article" date="2002" name="Science">
        <title>The draft genome of Ciona intestinalis: insights into chordate and vertebrate origins.</title>
        <authorList>
            <person name="Dehal P."/>
            <person name="Satou Y."/>
            <person name="Campbell R.K."/>
            <person name="Chapman J."/>
            <person name="Degnan B."/>
            <person name="De Tomaso A."/>
            <person name="Davidson B."/>
            <person name="Di Gregorio A."/>
            <person name="Gelpke M."/>
            <person name="Goodstein D.M."/>
            <person name="Harafuji N."/>
            <person name="Hastings K.E."/>
            <person name="Ho I."/>
            <person name="Hotta K."/>
            <person name="Huang W."/>
            <person name="Kawashima T."/>
            <person name="Lemaire P."/>
            <person name="Martinez D."/>
            <person name="Meinertzhagen I.A."/>
            <person name="Necula S."/>
            <person name="Nonaka M."/>
            <person name="Putnam N."/>
            <person name="Rash S."/>
            <person name="Saiga H."/>
            <person name="Satake M."/>
            <person name="Terry A."/>
            <person name="Yamada L."/>
            <person name="Wang H.G."/>
            <person name="Awazu S."/>
            <person name="Azumi K."/>
            <person name="Boore J."/>
            <person name="Branno M."/>
            <person name="Chin-Bow S."/>
            <person name="DeSantis R."/>
            <person name="Doyle S."/>
            <person name="Francino P."/>
            <person name="Keys D.N."/>
            <person name="Haga S."/>
            <person name="Hayashi H."/>
            <person name="Hino K."/>
            <person name="Imai K.S."/>
            <person name="Inaba K."/>
            <person name="Kano S."/>
            <person name="Kobayashi K."/>
            <person name="Kobayashi M."/>
            <person name="Lee B.I."/>
            <person name="Makabe K.W."/>
            <person name="Manohar C."/>
            <person name="Matassi G."/>
            <person name="Medina M."/>
            <person name="Mochizuki Y."/>
            <person name="Mount S."/>
            <person name="Morishita T."/>
            <person name="Miura S."/>
            <person name="Nakayama A."/>
            <person name="Nishizaka S."/>
            <person name="Nomoto H."/>
            <person name="Ohta F."/>
            <person name="Oishi K."/>
            <person name="Rigoutsos I."/>
            <person name="Sano M."/>
            <person name="Sasaki A."/>
            <person name="Sasakura Y."/>
            <person name="Shoguchi E."/>
            <person name="Shin-i T."/>
            <person name="Spagnuolo A."/>
            <person name="Stainier D."/>
            <person name="Suzuki M.M."/>
            <person name="Tassy O."/>
            <person name="Takatori N."/>
            <person name="Tokuoka M."/>
            <person name="Yagi K."/>
            <person name="Yoshizaki F."/>
            <person name="Wada S."/>
            <person name="Zhang C."/>
            <person name="Hyatt P.D."/>
            <person name="Larimer F."/>
            <person name="Detter C."/>
            <person name="Doggett N."/>
            <person name="Glavina T."/>
            <person name="Hawkins T."/>
            <person name="Richardson P."/>
            <person name="Lucas S."/>
            <person name="Kohara Y."/>
            <person name="Levine M."/>
            <person name="Satoh N."/>
            <person name="Rokhsar D.S."/>
        </authorList>
    </citation>
    <scope>NUCLEOTIDE SEQUENCE [LARGE SCALE GENOMIC DNA]</scope>
</reference>
<name>H2XZD2_CIOIN</name>
<dbReference type="Pfam" id="PF00560">
    <property type="entry name" value="LRR_1"/>
    <property type="match status" value="1"/>
</dbReference>
<evidence type="ECO:0000313" key="3">
    <source>
        <dbReference type="Ensembl" id="ENSCINP00000035016.1"/>
    </source>
</evidence>
<dbReference type="EMBL" id="EAAA01000129">
    <property type="status" value="NOT_ANNOTATED_CDS"/>
    <property type="molecule type" value="Genomic_DNA"/>
</dbReference>
<dbReference type="GO" id="GO:0008076">
    <property type="term" value="C:voltage-gated potassium channel complex"/>
    <property type="evidence" value="ECO:0000318"/>
    <property type="project" value="GO_Central"/>
</dbReference>
<dbReference type="STRING" id="7719.ENSCINP00000035016"/>
<dbReference type="InParanoid" id="H2XZD2"/>
<dbReference type="GO" id="GO:0044325">
    <property type="term" value="F:transmembrane transporter binding"/>
    <property type="evidence" value="ECO:0000318"/>
    <property type="project" value="GO_Central"/>
</dbReference>
<sequence>SSINNPWCDDGCFCYSSLEVHCTFQQITTVPSVFPPNTKKINLAYNKITRLPDNRLSVYGSTLRFLFLQSNRIRSVRGGVLAGLENLSILRLSWNQLSAVQKNSFRDLRALKRLYLDNNRLYFIHPEAFLGLTKLRSIQLEGNALTRLHPDTFVTVRFGQYFRYSNVQYLYLSNNKFTVFPRSILAGINRLKHVYLHGNPWECSCHLPWLHQWIRE</sequence>
<evidence type="ECO:0000256" key="2">
    <source>
        <dbReference type="ARBA" id="ARBA00022737"/>
    </source>
</evidence>
<dbReference type="Proteomes" id="UP000008144">
    <property type="component" value="Chromosome 1"/>
</dbReference>
<dbReference type="HOGENOM" id="CLU_000288_18_10_1"/>
<dbReference type="InterPro" id="IPR001611">
    <property type="entry name" value="Leu-rich_rpt"/>
</dbReference>
<dbReference type="GeneTree" id="ENSGT00940000158290"/>
<reference evidence="3" key="4">
    <citation type="submission" date="2025-09" db="UniProtKB">
        <authorList>
            <consortium name="Ensembl"/>
        </authorList>
    </citation>
    <scope>IDENTIFICATION</scope>
</reference>
<dbReference type="SMART" id="SM00369">
    <property type="entry name" value="LRR_TYP"/>
    <property type="match status" value="5"/>
</dbReference>
<dbReference type="Ensembl" id="ENSCINT00000033140.1">
    <property type="protein sequence ID" value="ENSCINP00000035016.1"/>
    <property type="gene ID" value="ENSCING00000023474.1"/>
</dbReference>
<dbReference type="Pfam" id="PF13855">
    <property type="entry name" value="LRR_8"/>
    <property type="match status" value="1"/>
</dbReference>
<dbReference type="InterPro" id="IPR003591">
    <property type="entry name" value="Leu-rich_rpt_typical-subtyp"/>
</dbReference>
<dbReference type="InterPro" id="IPR032675">
    <property type="entry name" value="LRR_dom_sf"/>
</dbReference>
<dbReference type="InterPro" id="IPR050541">
    <property type="entry name" value="LRR_TM_domain-containing"/>
</dbReference>
<protein>
    <recommendedName>
        <fullName evidence="5">LRRNT domain-containing protein</fullName>
    </recommendedName>
</protein>
<proteinExistence type="predicted"/>
<dbReference type="OMA" id="LMGHFHV"/>
<keyword evidence="2" id="KW-0677">Repeat</keyword>
<dbReference type="PANTHER" id="PTHR24369">
    <property type="entry name" value="ANTIGEN BSP, PUTATIVE-RELATED"/>
    <property type="match status" value="1"/>
</dbReference>
<dbReference type="SUPFAM" id="SSF52058">
    <property type="entry name" value="L domain-like"/>
    <property type="match status" value="1"/>
</dbReference>
<dbReference type="GO" id="GO:0005249">
    <property type="term" value="F:voltage-gated potassium channel activity"/>
    <property type="evidence" value="ECO:0000318"/>
    <property type="project" value="GO_Central"/>
</dbReference>
<keyword evidence="1" id="KW-0433">Leucine-rich repeat</keyword>
<dbReference type="GO" id="GO:0099104">
    <property type="term" value="F:potassium channel activator activity"/>
    <property type="evidence" value="ECO:0000318"/>
    <property type="project" value="GO_Central"/>
</dbReference>
<dbReference type="PANTHER" id="PTHR24369:SF163">
    <property type="entry name" value="MATRIX-REMODELING-ASSOCIATED PROTEIN 5"/>
    <property type="match status" value="1"/>
</dbReference>
<dbReference type="Gene3D" id="3.80.10.10">
    <property type="entry name" value="Ribonuclease Inhibitor"/>
    <property type="match status" value="2"/>
</dbReference>
<reference evidence="3" key="3">
    <citation type="submission" date="2025-08" db="UniProtKB">
        <authorList>
            <consortium name="Ensembl"/>
        </authorList>
    </citation>
    <scope>IDENTIFICATION</scope>
</reference>
<evidence type="ECO:0008006" key="5">
    <source>
        <dbReference type="Google" id="ProtNLM"/>
    </source>
</evidence>
<evidence type="ECO:0000256" key="1">
    <source>
        <dbReference type="ARBA" id="ARBA00022614"/>
    </source>
</evidence>